<evidence type="ECO:0000256" key="10">
    <source>
        <dbReference type="RuleBase" id="RU004334"/>
    </source>
</evidence>
<dbReference type="GO" id="GO:0008270">
    <property type="term" value="F:zinc ion binding"/>
    <property type="evidence" value="ECO:0007669"/>
    <property type="project" value="UniProtKB-KW"/>
</dbReference>
<dbReference type="SMART" id="SM00430">
    <property type="entry name" value="HOLI"/>
    <property type="match status" value="1"/>
</dbReference>
<dbReference type="SMART" id="SM00399">
    <property type="entry name" value="ZnF_C4"/>
    <property type="match status" value="1"/>
</dbReference>
<evidence type="ECO:0000256" key="6">
    <source>
        <dbReference type="ARBA" id="ARBA00023125"/>
    </source>
</evidence>
<evidence type="ECO:0000256" key="3">
    <source>
        <dbReference type="ARBA" id="ARBA00022771"/>
    </source>
</evidence>
<proteinExistence type="inferred from homology"/>
<evidence type="ECO:0000256" key="9">
    <source>
        <dbReference type="ARBA" id="ARBA00023242"/>
    </source>
</evidence>
<keyword evidence="3 10" id="KW-0863">Zinc-finger</keyword>
<keyword evidence="6 10" id="KW-0238">DNA-binding</keyword>
<keyword evidence="2 10" id="KW-0479">Metal-binding</keyword>
<dbReference type="GO" id="GO:0043565">
    <property type="term" value="F:sequence-specific DNA binding"/>
    <property type="evidence" value="ECO:0007669"/>
    <property type="project" value="InterPro"/>
</dbReference>
<evidence type="ECO:0000256" key="8">
    <source>
        <dbReference type="ARBA" id="ARBA00023170"/>
    </source>
</evidence>
<evidence type="ECO:0000259" key="12">
    <source>
        <dbReference type="PROSITE" id="PS51843"/>
    </source>
</evidence>
<dbReference type="SUPFAM" id="SSF48508">
    <property type="entry name" value="Nuclear receptor ligand-binding domain"/>
    <property type="match status" value="1"/>
</dbReference>
<organism evidence="13 14">
    <name type="scientific">Meloidogyne enterolobii</name>
    <name type="common">Root-knot nematode worm</name>
    <name type="synonym">Meloidogyne mayaguensis</name>
    <dbReference type="NCBI Taxonomy" id="390850"/>
    <lineage>
        <taxon>Eukaryota</taxon>
        <taxon>Metazoa</taxon>
        <taxon>Ecdysozoa</taxon>
        <taxon>Nematoda</taxon>
        <taxon>Chromadorea</taxon>
        <taxon>Rhabditida</taxon>
        <taxon>Tylenchina</taxon>
        <taxon>Tylenchomorpha</taxon>
        <taxon>Tylenchoidea</taxon>
        <taxon>Meloidogynidae</taxon>
        <taxon>Meloidogyninae</taxon>
        <taxon>Meloidogyne</taxon>
    </lineage>
</organism>
<dbReference type="InterPro" id="IPR050274">
    <property type="entry name" value="Nuclear_hormone_rcpt_NR2"/>
</dbReference>
<evidence type="ECO:0000256" key="5">
    <source>
        <dbReference type="ARBA" id="ARBA00023015"/>
    </source>
</evidence>
<dbReference type="PRINTS" id="PR00047">
    <property type="entry name" value="STROIDFINGER"/>
</dbReference>
<evidence type="ECO:0000256" key="4">
    <source>
        <dbReference type="ARBA" id="ARBA00022833"/>
    </source>
</evidence>
<dbReference type="InterPro" id="IPR001628">
    <property type="entry name" value="Znf_hrmn_rcpt"/>
</dbReference>
<dbReference type="PANTHER" id="PTHR24083">
    <property type="entry name" value="NUCLEAR HORMONE RECEPTOR"/>
    <property type="match status" value="1"/>
</dbReference>
<dbReference type="Proteomes" id="UP000580250">
    <property type="component" value="Unassembled WGS sequence"/>
</dbReference>
<protein>
    <submittedName>
        <fullName evidence="13">Uncharacterized protein</fullName>
    </submittedName>
</protein>
<evidence type="ECO:0000259" key="11">
    <source>
        <dbReference type="PROSITE" id="PS51030"/>
    </source>
</evidence>
<dbReference type="GO" id="GO:0005634">
    <property type="term" value="C:nucleus"/>
    <property type="evidence" value="ECO:0007669"/>
    <property type="project" value="UniProtKB-SubCell"/>
</dbReference>
<reference evidence="13 14" key="1">
    <citation type="submission" date="2020-08" db="EMBL/GenBank/DDBJ databases">
        <authorList>
            <person name="Koutsovoulos G."/>
            <person name="Danchin GJ E."/>
        </authorList>
    </citation>
    <scope>NUCLEOTIDE SEQUENCE [LARGE SCALE GENOMIC DNA]</scope>
</reference>
<dbReference type="AlphaFoldDB" id="A0A6V7XE00"/>
<keyword evidence="9 10" id="KW-0539">Nucleus</keyword>
<keyword evidence="7 10" id="KW-0804">Transcription</keyword>
<dbReference type="PROSITE" id="PS51030">
    <property type="entry name" value="NUCLEAR_REC_DBD_2"/>
    <property type="match status" value="1"/>
</dbReference>
<keyword evidence="8 10" id="KW-0675">Receptor</keyword>
<dbReference type="InterPro" id="IPR000536">
    <property type="entry name" value="Nucl_hrmn_rcpt_lig-bd"/>
</dbReference>
<dbReference type="Pfam" id="PF00105">
    <property type="entry name" value="zf-C4"/>
    <property type="match status" value="1"/>
</dbReference>
<dbReference type="Gene3D" id="1.10.565.10">
    <property type="entry name" value="Retinoid X Receptor"/>
    <property type="match status" value="1"/>
</dbReference>
<dbReference type="PROSITE" id="PS00031">
    <property type="entry name" value="NUCLEAR_REC_DBD_1"/>
    <property type="match status" value="1"/>
</dbReference>
<sequence>MQSNSFKQCKVCETKENVCFHYGVITCRACGAFFRRYLENEKKSKYNKCKCLQKQLLLKESKIERSWEKCKSCRLDKCFSVGMKKLEIGYLRKDICREAMDEERNEINLPNPTIVDTTIKDLQQINSTLPIIEAKKRIMHAFDDLDDIFLKGPILFEEIISSNFNIFRLTGNFSPNTSPIPFDELKSWKAFFENNMMLNERFHKYFLVDRLLCVGIAKSLPVFEKLTLSDQIAHLRQICHLFICFTNTYLAWELGFETWARKDYVGPALAIMNNNVYLHDEKMLEWADYSFTKSVVHFKRATLTSVEFALLIAIIFTKSDAEGLSVEGKELLYNESVKYTNILLRYNQRRLGLIEGAQRLDECFRLINRSIENEYTTKLMLSHQLKYYSMDVNHFKDSDILKKLLERRD</sequence>
<dbReference type="Pfam" id="PF00104">
    <property type="entry name" value="Hormone_recep"/>
    <property type="match status" value="1"/>
</dbReference>
<keyword evidence="5 10" id="KW-0805">Transcription regulation</keyword>
<dbReference type="EMBL" id="CAJEWN010001403">
    <property type="protein sequence ID" value="CAD2197187.1"/>
    <property type="molecule type" value="Genomic_DNA"/>
</dbReference>
<evidence type="ECO:0000256" key="2">
    <source>
        <dbReference type="ARBA" id="ARBA00022723"/>
    </source>
</evidence>
<accession>A0A6V7XE00</accession>
<keyword evidence="4 10" id="KW-0862">Zinc</keyword>
<gene>
    <name evidence="13" type="ORF">MENT_LOCUS50409</name>
</gene>
<feature type="domain" description="NR LBD" evidence="12">
    <location>
        <begin position="155"/>
        <end position="404"/>
    </location>
</feature>
<dbReference type="GO" id="GO:0003700">
    <property type="term" value="F:DNA-binding transcription factor activity"/>
    <property type="evidence" value="ECO:0007669"/>
    <property type="project" value="InterPro"/>
</dbReference>
<comment type="caution">
    <text evidence="13">The sequence shown here is derived from an EMBL/GenBank/DDBJ whole genome shotgun (WGS) entry which is preliminary data.</text>
</comment>
<name>A0A6V7XE00_MELEN</name>
<comment type="similarity">
    <text evidence="1 10">Belongs to the nuclear hormone receptor family.</text>
</comment>
<feature type="domain" description="Nuclear receptor" evidence="11">
    <location>
        <begin position="6"/>
        <end position="90"/>
    </location>
</feature>
<evidence type="ECO:0000313" key="13">
    <source>
        <dbReference type="EMBL" id="CAD2197187.1"/>
    </source>
</evidence>
<evidence type="ECO:0000256" key="1">
    <source>
        <dbReference type="ARBA" id="ARBA00005993"/>
    </source>
</evidence>
<dbReference type="InterPro" id="IPR035500">
    <property type="entry name" value="NHR-like_dom_sf"/>
</dbReference>
<comment type="subcellular location">
    <subcellularLocation>
        <location evidence="10">Nucleus</location>
    </subcellularLocation>
</comment>
<dbReference type="Gene3D" id="3.30.50.10">
    <property type="entry name" value="Erythroid Transcription Factor GATA-1, subunit A"/>
    <property type="match status" value="1"/>
</dbReference>
<dbReference type="SUPFAM" id="SSF57716">
    <property type="entry name" value="Glucocorticoid receptor-like (DNA-binding domain)"/>
    <property type="match status" value="1"/>
</dbReference>
<dbReference type="OrthoDB" id="10246805at2759"/>
<dbReference type="InterPro" id="IPR013088">
    <property type="entry name" value="Znf_NHR/GATA"/>
</dbReference>
<evidence type="ECO:0000256" key="7">
    <source>
        <dbReference type="ARBA" id="ARBA00023163"/>
    </source>
</evidence>
<evidence type="ECO:0000313" key="14">
    <source>
        <dbReference type="Proteomes" id="UP000580250"/>
    </source>
</evidence>
<dbReference type="PROSITE" id="PS51843">
    <property type="entry name" value="NR_LBD"/>
    <property type="match status" value="1"/>
</dbReference>